<evidence type="ECO:0000313" key="3">
    <source>
        <dbReference type="EMBL" id="KPV73061.1"/>
    </source>
</evidence>
<keyword evidence="4" id="KW-1185">Reference proteome</keyword>
<feature type="region of interest" description="Disordered" evidence="1">
    <location>
        <begin position="389"/>
        <end position="430"/>
    </location>
</feature>
<evidence type="ECO:0000256" key="1">
    <source>
        <dbReference type="SAM" id="MobiDB-lite"/>
    </source>
</evidence>
<protein>
    <recommendedName>
        <fullName evidence="2">FIST domain-containing protein</fullName>
    </recommendedName>
</protein>
<reference evidence="3 4" key="1">
    <citation type="journal article" date="2015" name="Front. Microbiol.">
        <title>Genome sequence of the plant growth promoting endophytic yeast Rhodotorula graminis WP1.</title>
        <authorList>
            <person name="Firrincieli A."/>
            <person name="Otillar R."/>
            <person name="Salamov A."/>
            <person name="Schmutz J."/>
            <person name="Khan Z."/>
            <person name="Redman R.S."/>
            <person name="Fleck N.D."/>
            <person name="Lindquist E."/>
            <person name="Grigoriev I.V."/>
            <person name="Doty S.L."/>
        </authorList>
    </citation>
    <scope>NUCLEOTIDE SEQUENCE [LARGE SCALE GENOMIC DNA]</scope>
    <source>
        <strain evidence="3 4">WP1</strain>
    </source>
</reference>
<dbReference type="EMBL" id="KQ474084">
    <property type="protein sequence ID" value="KPV73061.1"/>
    <property type="molecule type" value="Genomic_DNA"/>
</dbReference>
<dbReference type="OrthoDB" id="10251508at2759"/>
<accession>A0A0N8PZR5</accession>
<dbReference type="InterPro" id="IPR013702">
    <property type="entry name" value="FIST_domain_N"/>
</dbReference>
<dbReference type="GeneID" id="28978224"/>
<evidence type="ECO:0000313" key="4">
    <source>
        <dbReference type="Proteomes" id="UP000053890"/>
    </source>
</evidence>
<sequence>MLQRSLARAARAQRTLQAAPRRSLWRCSTLISPSPASLLAHVEAQDKASTPGQVLYALSKNTPQELVPHFVAALQTSSSSSSSSPSIGCLAEVLPPSTVARLAPRHDTVAELYSLSIARHHPSHDTERAIPFRSTLTGRPNIALGREIRPELQHDAQDDAGFEAFLRGDKWAFGERANGARDAAGEGIEELSGVEPSQVKEVVALTADRMQPFLAALSSYSSAAKTGLVGTSTPFHSPNGAPFSLFYGTEVVSSGAIGVAVVGSTSAPAVKLDYGGLQAVGKPHEVTSSQGNIVLSLSNQNAARLLLDAVNELFGTSADNLSAVQRSEEKEKEFYAAMFDSQPVHPLDLSQARLVAKIMAGSPSRGALSVETEQEVVTGSYLVFVTAPTSPSSSSSSPATLSPPPSSLTFLSTSPSDTAPRFAASDAPTASPGDVVELDAFLAASENGVLFAPGQTGQVRVCAIEGASVRALEQ</sequence>
<dbReference type="RefSeq" id="XP_018269110.1">
    <property type="nucleotide sequence ID" value="XM_018417776.1"/>
</dbReference>
<proteinExistence type="predicted"/>
<dbReference type="Proteomes" id="UP000053890">
    <property type="component" value="Unassembled WGS sequence"/>
</dbReference>
<evidence type="ECO:0000259" key="2">
    <source>
        <dbReference type="Pfam" id="PF08495"/>
    </source>
</evidence>
<dbReference type="OMA" id="LHRSAFN"/>
<name>A0A0N8PZR5_RHOGW</name>
<gene>
    <name evidence="3" type="ORF">RHOBADRAFT_55297</name>
</gene>
<feature type="compositionally biased region" description="Low complexity" evidence="1">
    <location>
        <begin position="407"/>
        <end position="416"/>
    </location>
</feature>
<organism evidence="3 4">
    <name type="scientific">Rhodotorula graminis (strain WP1)</name>
    <dbReference type="NCBI Taxonomy" id="578459"/>
    <lineage>
        <taxon>Eukaryota</taxon>
        <taxon>Fungi</taxon>
        <taxon>Dikarya</taxon>
        <taxon>Basidiomycota</taxon>
        <taxon>Pucciniomycotina</taxon>
        <taxon>Microbotryomycetes</taxon>
        <taxon>Sporidiobolales</taxon>
        <taxon>Sporidiobolaceae</taxon>
        <taxon>Rhodotorula</taxon>
    </lineage>
</organism>
<dbReference type="Pfam" id="PF08495">
    <property type="entry name" value="FIST"/>
    <property type="match status" value="1"/>
</dbReference>
<dbReference type="AlphaFoldDB" id="A0A0N8PZR5"/>
<feature type="domain" description="FIST" evidence="2">
    <location>
        <begin position="205"/>
        <end position="299"/>
    </location>
</feature>
<feature type="compositionally biased region" description="Low complexity" evidence="1">
    <location>
        <begin position="389"/>
        <end position="400"/>
    </location>
</feature>